<reference evidence="1 2" key="1">
    <citation type="submission" date="2019-04" db="EMBL/GenBank/DDBJ databases">
        <title>Genome sequencing of Clostridium botulinum Groups I-IV and Clostridium butyricum.</title>
        <authorList>
            <person name="Brunt J."/>
            <person name="Van Vliet A.H.M."/>
            <person name="Stringer S.C."/>
            <person name="Carter A.T."/>
            <person name="Peck M.W."/>
        </authorList>
    </citation>
    <scope>NUCLEOTIDE SEQUENCE [LARGE SCALE GENOMIC DNA]</scope>
    <source>
        <strain evidence="1 2">BL81</strain>
    </source>
</reference>
<dbReference type="AlphaFoldDB" id="A0A6B4JJF6"/>
<proteinExistence type="predicted"/>
<evidence type="ECO:0000313" key="1">
    <source>
        <dbReference type="EMBL" id="NFV24686.1"/>
    </source>
</evidence>
<organism evidence="1 2">
    <name type="scientific">Clostridium botulinum</name>
    <dbReference type="NCBI Taxonomy" id="1491"/>
    <lineage>
        <taxon>Bacteria</taxon>
        <taxon>Bacillati</taxon>
        <taxon>Bacillota</taxon>
        <taxon>Clostridia</taxon>
        <taxon>Eubacteriales</taxon>
        <taxon>Clostridiaceae</taxon>
        <taxon>Clostridium</taxon>
    </lineage>
</organism>
<dbReference type="Proteomes" id="UP000486903">
    <property type="component" value="Unassembled WGS sequence"/>
</dbReference>
<sequence length="299" mass="36044">MRNKLLNELMQKEIEKIRKIVRPYSRNKDVFYDDVIIKEKDLKEEKASGMYEFDKENYIHRIYINSEDIDYYLKYKDKKDYFARYYKRNLVDTIGHELTHAFVNQKFKYLNRKVNGINRDASPIFLAHLRMFGYTSGHNCSKNFNDSYLDHKTIEIRFKNKNSKRYAIFYKEIREYLNNIIDFREEFNNKQKDLLIKKQIKNYKQIDFCFSSRGSGLKKYISNSTKILGKDKSELRNINNSFCMFAIGSAMQNLEDIRRLVYKKINNGIDAKYYNNSLIKCTNVNKETKILKQIEDKNY</sequence>
<dbReference type="EMBL" id="SXFB01000001">
    <property type="protein sequence ID" value="NFV24686.1"/>
    <property type="molecule type" value="Genomic_DNA"/>
</dbReference>
<dbReference type="RefSeq" id="WP_003371564.1">
    <property type="nucleotide sequence ID" value="NZ_JACBBA010000001.1"/>
</dbReference>
<evidence type="ECO:0000313" key="2">
    <source>
        <dbReference type="Proteomes" id="UP000486903"/>
    </source>
</evidence>
<comment type="caution">
    <text evidence="1">The sequence shown here is derived from an EMBL/GenBank/DDBJ whole genome shotgun (WGS) entry which is preliminary data.</text>
</comment>
<gene>
    <name evidence="1" type="ORF">FDG31_00620</name>
</gene>
<name>A0A6B4JJF6_CLOBO</name>
<protein>
    <submittedName>
        <fullName evidence="1">Uncharacterized protein</fullName>
    </submittedName>
</protein>
<accession>A0A6B4JJF6</accession>